<feature type="transmembrane region" description="Helical" evidence="1">
    <location>
        <begin position="20"/>
        <end position="40"/>
    </location>
</feature>
<evidence type="ECO:0000313" key="2">
    <source>
        <dbReference type="EMBL" id="MBO1901109.1"/>
    </source>
</evidence>
<reference evidence="2" key="1">
    <citation type="submission" date="2021-03" db="EMBL/GenBank/DDBJ databases">
        <title>Leucobacter chromiisoli sp. nov., isolated from chromium-containing soil of chemical plant.</title>
        <authorList>
            <person name="Xu Z."/>
        </authorList>
    </citation>
    <scope>NUCLEOTIDE SEQUENCE</scope>
    <source>
        <strain evidence="2">S27</strain>
    </source>
</reference>
<dbReference type="NCBIfam" id="TIGR02532">
    <property type="entry name" value="IV_pilin_GFxxxE"/>
    <property type="match status" value="1"/>
</dbReference>
<evidence type="ECO:0000256" key="1">
    <source>
        <dbReference type="SAM" id="Phobius"/>
    </source>
</evidence>
<dbReference type="AlphaFoldDB" id="A0A939MHP2"/>
<organism evidence="2 3">
    <name type="scientific">Leucobacter weissii</name>
    <dbReference type="NCBI Taxonomy" id="1983706"/>
    <lineage>
        <taxon>Bacteria</taxon>
        <taxon>Bacillati</taxon>
        <taxon>Actinomycetota</taxon>
        <taxon>Actinomycetes</taxon>
        <taxon>Micrococcales</taxon>
        <taxon>Microbacteriaceae</taxon>
        <taxon>Leucobacter</taxon>
    </lineage>
</organism>
<keyword evidence="1" id="KW-0472">Membrane</keyword>
<keyword evidence="1" id="KW-0812">Transmembrane</keyword>
<evidence type="ECO:0000313" key="3">
    <source>
        <dbReference type="Proteomes" id="UP000664382"/>
    </source>
</evidence>
<sequence>MHERERQRSDDRGFSMVEIVIAMFLFALLSVAVIPVIIGVTQLTAQNRDVEAARSAVNADIAYLRGVYPSDPAVDAAEPCSALHAGGGPIGLSSSIGDGMVATRSAAPCPDDPDDFPASVSVRYTIERESDGDVVATFDTSVRVTR</sequence>
<dbReference type="Proteomes" id="UP000664382">
    <property type="component" value="Unassembled WGS sequence"/>
</dbReference>
<accession>A0A939MHP2</accession>
<name>A0A939MHP2_9MICO</name>
<protein>
    <submittedName>
        <fullName evidence="2">Type II secretion system protein</fullName>
    </submittedName>
</protein>
<comment type="caution">
    <text evidence="2">The sequence shown here is derived from an EMBL/GenBank/DDBJ whole genome shotgun (WGS) entry which is preliminary data.</text>
</comment>
<dbReference type="Pfam" id="PF07963">
    <property type="entry name" value="N_methyl"/>
    <property type="match status" value="1"/>
</dbReference>
<dbReference type="InterPro" id="IPR012902">
    <property type="entry name" value="N_methyl_site"/>
</dbReference>
<keyword evidence="1" id="KW-1133">Transmembrane helix</keyword>
<gene>
    <name evidence="2" type="ORF">J4H92_03995</name>
</gene>
<dbReference type="RefSeq" id="WP_208096290.1">
    <property type="nucleotide sequence ID" value="NZ_JAGDYM010000004.1"/>
</dbReference>
<proteinExistence type="predicted"/>
<keyword evidence="3" id="KW-1185">Reference proteome</keyword>
<dbReference type="EMBL" id="JAGDYM010000004">
    <property type="protein sequence ID" value="MBO1901109.1"/>
    <property type="molecule type" value="Genomic_DNA"/>
</dbReference>